<keyword evidence="1" id="KW-0812">Transmembrane</keyword>
<evidence type="ECO:0000313" key="2">
    <source>
        <dbReference type="EMBL" id="KAF2248082.1"/>
    </source>
</evidence>
<feature type="transmembrane region" description="Helical" evidence="1">
    <location>
        <begin position="407"/>
        <end position="428"/>
    </location>
</feature>
<name>A0A6A6IDW1_9PLEO</name>
<feature type="transmembrane region" description="Helical" evidence="1">
    <location>
        <begin position="368"/>
        <end position="387"/>
    </location>
</feature>
<evidence type="ECO:0000313" key="3">
    <source>
        <dbReference type="Proteomes" id="UP000800094"/>
    </source>
</evidence>
<dbReference type="Proteomes" id="UP000800094">
    <property type="component" value="Unassembled WGS sequence"/>
</dbReference>
<dbReference type="AlphaFoldDB" id="A0A6A6IDW1"/>
<dbReference type="Gene3D" id="1.20.58.340">
    <property type="entry name" value="Magnesium transport protein CorA, transmembrane region"/>
    <property type="match status" value="1"/>
</dbReference>
<keyword evidence="1" id="KW-0472">Membrane</keyword>
<evidence type="ECO:0000256" key="1">
    <source>
        <dbReference type="SAM" id="Phobius"/>
    </source>
</evidence>
<proteinExistence type="predicted"/>
<protein>
    <recommendedName>
        <fullName evidence="4">Cora-domain-containing protein</fullName>
    </recommendedName>
</protein>
<accession>A0A6A6IDW1</accession>
<sequence>MLTVNDGGAAFAHVAARRSATRNRTKLTFKVFQWSRVRKGAEQRRSISIEGVNRLQECTPADLTLIFTTLDLWDSPKAHDLAALFKHFDLPDAFVAERLNSVTHSFGHFEIGQGVECDLCKNVEIETGLIGRTKARKIETKHTLAKGRALRQADYSWHRSAYLCKREPKDMPGTEGEGEGAAAQDRKLTFLCFGAPDLLEQRFELLDRGEKWKQAVQEPSILFQIVFDELYQQLDAMAWRLSGVFGDLEHIILSRAENPGTAAEEVDFLEMHTVAKSVTYLNEGAEAVVSILESMLAGYMIRELQPQSCLRFVTVQGLRYRKGLFQSTQLRLRSLEKRMSNIVNLSFNLIAQHDNRIIQRDSTSMKTIAVVTLLFLPTTTIATIFGTQFFDFGDTVDGRARFRVSHWIWLFGFLSVVTTMVVVLVWLWRDVAAKRRFHYEGLPLKPERSWKIAGFNV</sequence>
<dbReference type="EMBL" id="ML987196">
    <property type="protein sequence ID" value="KAF2248082.1"/>
    <property type="molecule type" value="Genomic_DNA"/>
</dbReference>
<organism evidence="2 3">
    <name type="scientific">Trematosphaeria pertusa</name>
    <dbReference type="NCBI Taxonomy" id="390896"/>
    <lineage>
        <taxon>Eukaryota</taxon>
        <taxon>Fungi</taxon>
        <taxon>Dikarya</taxon>
        <taxon>Ascomycota</taxon>
        <taxon>Pezizomycotina</taxon>
        <taxon>Dothideomycetes</taxon>
        <taxon>Pleosporomycetidae</taxon>
        <taxon>Pleosporales</taxon>
        <taxon>Massarineae</taxon>
        <taxon>Trematosphaeriaceae</taxon>
        <taxon>Trematosphaeria</taxon>
    </lineage>
</organism>
<evidence type="ECO:0008006" key="4">
    <source>
        <dbReference type="Google" id="ProtNLM"/>
    </source>
</evidence>
<dbReference type="OrthoDB" id="1046782at2759"/>
<dbReference type="GeneID" id="54586734"/>
<gene>
    <name evidence="2" type="ORF">BU26DRAFT_565498</name>
</gene>
<reference evidence="2" key="1">
    <citation type="journal article" date="2020" name="Stud. Mycol.">
        <title>101 Dothideomycetes genomes: a test case for predicting lifestyles and emergence of pathogens.</title>
        <authorList>
            <person name="Haridas S."/>
            <person name="Albert R."/>
            <person name="Binder M."/>
            <person name="Bloem J."/>
            <person name="Labutti K."/>
            <person name="Salamov A."/>
            <person name="Andreopoulos B."/>
            <person name="Baker S."/>
            <person name="Barry K."/>
            <person name="Bills G."/>
            <person name="Bluhm B."/>
            <person name="Cannon C."/>
            <person name="Castanera R."/>
            <person name="Culley D."/>
            <person name="Daum C."/>
            <person name="Ezra D."/>
            <person name="Gonzalez J."/>
            <person name="Henrissat B."/>
            <person name="Kuo A."/>
            <person name="Liang C."/>
            <person name="Lipzen A."/>
            <person name="Lutzoni F."/>
            <person name="Magnuson J."/>
            <person name="Mondo S."/>
            <person name="Nolan M."/>
            <person name="Ohm R."/>
            <person name="Pangilinan J."/>
            <person name="Park H.-J."/>
            <person name="Ramirez L."/>
            <person name="Alfaro M."/>
            <person name="Sun H."/>
            <person name="Tritt A."/>
            <person name="Yoshinaga Y."/>
            <person name="Zwiers L.-H."/>
            <person name="Turgeon B."/>
            <person name="Goodwin S."/>
            <person name="Spatafora J."/>
            <person name="Crous P."/>
            <person name="Grigoriev I."/>
        </authorList>
    </citation>
    <scope>NUCLEOTIDE SEQUENCE</scope>
    <source>
        <strain evidence="2">CBS 122368</strain>
    </source>
</reference>
<keyword evidence="1" id="KW-1133">Transmembrane helix</keyword>
<keyword evidence="3" id="KW-1185">Reference proteome</keyword>
<dbReference type="RefSeq" id="XP_033683086.1">
    <property type="nucleotide sequence ID" value="XM_033833404.1"/>
</dbReference>